<evidence type="ECO:0000256" key="7">
    <source>
        <dbReference type="SAM" id="Phobius"/>
    </source>
</evidence>
<evidence type="ECO:0000256" key="2">
    <source>
        <dbReference type="ARBA" id="ARBA00022475"/>
    </source>
</evidence>
<dbReference type="GO" id="GO:0005886">
    <property type="term" value="C:plasma membrane"/>
    <property type="evidence" value="ECO:0007669"/>
    <property type="project" value="UniProtKB-SubCell"/>
</dbReference>
<dbReference type="PANTHER" id="PTHR42920:SF23">
    <property type="entry name" value="EAMA DOMAIN-CONTAINING PROTEIN"/>
    <property type="match status" value="1"/>
</dbReference>
<gene>
    <name evidence="8" type="ORF">Vafri_8694</name>
</gene>
<sequence length="788" mass="78657">MPSNRTSFRDETDYVHFSPGATGLHHLHSHRPAVPSDRSSSGALALDLPPFRVAAGRSSKTDNAARSQVYGILLLLVVAALLGSYSPVLKFLFSQPTPPSAALMTAAQALLAAAFLLMGTLGGTSSSASSSSSSSTSSSSAAATAAAKRGAKPAGAATAAAPPPTAGRAKSAAYLGHVLRVNVALGLNRVVSQLHSLMRLGETAWRRVAAIRILGWWGGRRRGTRREGQHALHGSGPLWQHLDGPGSSGDRGAAETSTERDERKRQQQRAVENGEHAVSCGTEIHTTSAAASAAVSAGRDGVPAGGGGGGGGDMSSLNKPPEQGLLAPRRSGSEGTAGVSPMLSGVSAAVSSLTPSESVGGPSGGPTPSSRWFRSANPLSTPWTSLAAVGVELGTYSFCAAALGAWGVQRISATKVAFLGQASSLITPVLVALSGQRVALVVWGACGLGVLGAALVALDGSTSRAAAVAVAVAAANSGDVAAGGNGLEAAGAAALGGLTVATADGGGGSGGGRGYMGGSRAMRLESTGTDGGVAVEAQLPPGMGWSRSSLAPALSAESMGANYVIASCLFYALGTVRLGVHSGRFAPLDLAAASALVYAVLAMIWLLVEVLGTPNGASSDYAVALLLLRDNVTLTLLLWAGFGPGALSSYLQVLGQRIVPPAQAQMLYSSAPFWSALIAKILLRGRDGAMGPLAWLGGTVMLSASLVASLLEATQPRKSAPLGGLVRAGPGSSSAVVAAVQAVHDEHKGGGGGPGVGTGAGLVSLASRWSGGGAGLHHRDAESRDRDL</sequence>
<comment type="caution">
    <text evidence="8">The sequence shown here is derived from an EMBL/GenBank/DDBJ whole genome shotgun (WGS) entry which is preliminary data.</text>
</comment>
<feature type="transmembrane region" description="Helical" evidence="7">
    <location>
        <begin position="560"/>
        <end position="578"/>
    </location>
</feature>
<evidence type="ECO:0000256" key="4">
    <source>
        <dbReference type="ARBA" id="ARBA00022989"/>
    </source>
</evidence>
<feature type="transmembrane region" description="Helical" evidence="7">
    <location>
        <begin position="666"/>
        <end position="683"/>
    </location>
</feature>
<feature type="compositionally biased region" description="Gly residues" evidence="6">
    <location>
        <begin position="303"/>
        <end position="313"/>
    </location>
</feature>
<keyword evidence="2" id="KW-1003">Cell membrane</keyword>
<evidence type="ECO:0000313" key="8">
    <source>
        <dbReference type="EMBL" id="GIL52968.1"/>
    </source>
</evidence>
<proteinExistence type="predicted"/>
<evidence type="ECO:0000256" key="5">
    <source>
        <dbReference type="ARBA" id="ARBA00023136"/>
    </source>
</evidence>
<name>A0A8J4F0K8_9CHLO</name>
<dbReference type="Proteomes" id="UP000747399">
    <property type="component" value="Unassembled WGS sequence"/>
</dbReference>
<evidence type="ECO:0008006" key="10">
    <source>
        <dbReference type="Google" id="ProtNLM"/>
    </source>
</evidence>
<reference evidence="8" key="1">
    <citation type="journal article" date="2021" name="Proc. Natl. Acad. Sci. U.S.A.">
        <title>Three genomes in the algal genus Volvox reveal the fate of a haploid sex-determining region after a transition to homothallism.</title>
        <authorList>
            <person name="Yamamoto K."/>
            <person name="Hamaji T."/>
            <person name="Kawai-Toyooka H."/>
            <person name="Matsuzaki R."/>
            <person name="Takahashi F."/>
            <person name="Nishimura Y."/>
            <person name="Kawachi M."/>
            <person name="Noguchi H."/>
            <person name="Minakuchi Y."/>
            <person name="Umen J.G."/>
            <person name="Toyoda A."/>
            <person name="Nozaki H."/>
        </authorList>
    </citation>
    <scope>NUCLEOTIDE SEQUENCE</scope>
    <source>
        <strain evidence="8">NIES-3780</strain>
    </source>
</reference>
<feature type="compositionally biased region" description="Low complexity" evidence="6">
    <location>
        <begin position="355"/>
        <end position="370"/>
    </location>
</feature>
<evidence type="ECO:0000256" key="6">
    <source>
        <dbReference type="SAM" id="MobiDB-lite"/>
    </source>
</evidence>
<comment type="subcellular location">
    <subcellularLocation>
        <location evidence="1">Cell membrane</location>
        <topology evidence="1">Multi-pass membrane protein</topology>
    </subcellularLocation>
</comment>
<keyword evidence="9" id="KW-1185">Reference proteome</keyword>
<keyword evidence="3 7" id="KW-0812">Transmembrane</keyword>
<feature type="transmembrane region" description="Helical" evidence="7">
    <location>
        <begin position="632"/>
        <end position="654"/>
    </location>
</feature>
<dbReference type="InterPro" id="IPR051258">
    <property type="entry name" value="Diverse_Substrate_Transporter"/>
</dbReference>
<accession>A0A8J4F0K8</accession>
<feature type="transmembrane region" description="Helical" evidence="7">
    <location>
        <begin position="438"/>
        <end position="458"/>
    </location>
</feature>
<keyword evidence="4 7" id="KW-1133">Transmembrane helix</keyword>
<feature type="region of interest" description="Disordered" evidence="6">
    <location>
        <begin position="291"/>
        <end position="373"/>
    </location>
</feature>
<dbReference type="PANTHER" id="PTHR42920">
    <property type="entry name" value="OS03G0707200 PROTEIN-RELATED"/>
    <property type="match status" value="1"/>
</dbReference>
<evidence type="ECO:0000256" key="1">
    <source>
        <dbReference type="ARBA" id="ARBA00004651"/>
    </source>
</evidence>
<evidence type="ECO:0000313" key="9">
    <source>
        <dbReference type="Proteomes" id="UP000747399"/>
    </source>
</evidence>
<keyword evidence="5 7" id="KW-0472">Membrane</keyword>
<feature type="transmembrane region" description="Helical" evidence="7">
    <location>
        <begin position="69"/>
        <end position="89"/>
    </location>
</feature>
<organism evidence="8 9">
    <name type="scientific">Volvox africanus</name>
    <dbReference type="NCBI Taxonomy" id="51714"/>
    <lineage>
        <taxon>Eukaryota</taxon>
        <taxon>Viridiplantae</taxon>
        <taxon>Chlorophyta</taxon>
        <taxon>core chlorophytes</taxon>
        <taxon>Chlorophyceae</taxon>
        <taxon>CS clade</taxon>
        <taxon>Chlamydomonadales</taxon>
        <taxon>Volvocaceae</taxon>
        <taxon>Volvox</taxon>
    </lineage>
</organism>
<evidence type="ECO:0000256" key="3">
    <source>
        <dbReference type="ARBA" id="ARBA00022692"/>
    </source>
</evidence>
<dbReference type="AlphaFoldDB" id="A0A8J4F0K8"/>
<feature type="transmembrane region" description="Helical" evidence="7">
    <location>
        <begin position="590"/>
        <end position="612"/>
    </location>
</feature>
<dbReference type="EMBL" id="BNCO01000014">
    <property type="protein sequence ID" value="GIL52968.1"/>
    <property type="molecule type" value="Genomic_DNA"/>
</dbReference>
<feature type="transmembrane region" description="Helical" evidence="7">
    <location>
        <begin position="101"/>
        <end position="121"/>
    </location>
</feature>
<feature type="region of interest" description="Disordered" evidence="6">
    <location>
        <begin position="227"/>
        <end position="278"/>
    </location>
</feature>
<protein>
    <recommendedName>
        <fullName evidence="10">EamA domain-containing protein</fullName>
    </recommendedName>
</protein>
<feature type="transmembrane region" description="Helical" evidence="7">
    <location>
        <begin position="689"/>
        <end position="711"/>
    </location>
</feature>